<evidence type="ECO:0000256" key="1">
    <source>
        <dbReference type="ARBA" id="ARBA00004141"/>
    </source>
</evidence>
<feature type="domain" description="DUF6576" evidence="8">
    <location>
        <begin position="243"/>
        <end position="274"/>
    </location>
</feature>
<dbReference type="Pfam" id="PF20216">
    <property type="entry name" value="DUF6576"/>
    <property type="match status" value="1"/>
</dbReference>
<dbReference type="GO" id="GO:0006508">
    <property type="term" value="P:proteolysis"/>
    <property type="evidence" value="ECO:0007669"/>
    <property type="project" value="UniProtKB-KW"/>
</dbReference>
<dbReference type="Gene3D" id="1.20.1540.10">
    <property type="entry name" value="Rhomboid-like"/>
    <property type="match status" value="1"/>
</dbReference>
<accession>A0ABW4ZAI6</accession>
<feature type="transmembrane region" description="Helical" evidence="6">
    <location>
        <begin position="102"/>
        <end position="123"/>
    </location>
</feature>
<keyword evidence="10" id="KW-1185">Reference proteome</keyword>
<name>A0ABW4ZAI6_9BACT</name>
<feature type="region of interest" description="Disordered" evidence="5">
    <location>
        <begin position="257"/>
        <end position="276"/>
    </location>
</feature>
<evidence type="ECO:0000313" key="9">
    <source>
        <dbReference type="EMBL" id="MFD2158856.1"/>
    </source>
</evidence>
<evidence type="ECO:0000256" key="4">
    <source>
        <dbReference type="ARBA" id="ARBA00023136"/>
    </source>
</evidence>
<feature type="compositionally biased region" description="Basic and acidic residues" evidence="5">
    <location>
        <begin position="263"/>
        <end position="276"/>
    </location>
</feature>
<keyword evidence="9" id="KW-0378">Hydrolase</keyword>
<dbReference type="PANTHER" id="PTHR43066:SF11">
    <property type="entry name" value="PEPTIDASE S54 RHOMBOID DOMAIN-CONTAINING PROTEIN"/>
    <property type="match status" value="1"/>
</dbReference>
<dbReference type="InterPro" id="IPR046483">
    <property type="entry name" value="DUF6576"/>
</dbReference>
<evidence type="ECO:0000259" key="8">
    <source>
        <dbReference type="Pfam" id="PF20216"/>
    </source>
</evidence>
<feature type="transmembrane region" description="Helical" evidence="6">
    <location>
        <begin position="168"/>
        <end position="185"/>
    </location>
</feature>
<dbReference type="PANTHER" id="PTHR43066">
    <property type="entry name" value="RHOMBOID-RELATED PROTEIN"/>
    <property type="match status" value="1"/>
</dbReference>
<dbReference type="Proteomes" id="UP001597389">
    <property type="component" value="Unassembled WGS sequence"/>
</dbReference>
<comment type="caution">
    <text evidence="9">The sequence shown here is derived from an EMBL/GenBank/DDBJ whole genome shotgun (WGS) entry which is preliminary data.</text>
</comment>
<protein>
    <submittedName>
        <fullName evidence="9">Rhomboid family intramembrane serine protease</fullName>
        <ecNumber evidence="9">3.4.21.105</ecNumber>
    </submittedName>
</protein>
<sequence length="276" mass="30619">MAGQDFKGQVMSRLVGAPVTKWLLLINLAIFVLGFDWTNSGDVSMLTYYGCYVIPWAFEGGQVWRLLSFQFLHGDLGHLFFNMFGLYMFGGMCERILGSRRYVAYYLLCGMAGALFYTLLVLLGWLSSGVLVGASAGIFGILVAMAMRAPDMRVQLLFPPIPMQLRTFALAILGLGVFVVLSSGPNAGGEAGHLGGALMGYLFMRYPRTLDWTELKRGRKKSGKVRKAYEPKLRPRSSVNLDSSEVDRILDKVNKGGMQSLTEEERQTLLRVSRGE</sequence>
<dbReference type="Pfam" id="PF01694">
    <property type="entry name" value="Rhomboid"/>
    <property type="match status" value="1"/>
</dbReference>
<gene>
    <name evidence="9" type="ORF">ACFSW8_08110</name>
</gene>
<feature type="transmembrane region" description="Helical" evidence="6">
    <location>
        <begin position="129"/>
        <end position="147"/>
    </location>
</feature>
<keyword evidence="2 6" id="KW-0812">Transmembrane</keyword>
<organism evidence="9 10">
    <name type="scientific">Rubritalea tangerina</name>
    <dbReference type="NCBI Taxonomy" id="430798"/>
    <lineage>
        <taxon>Bacteria</taxon>
        <taxon>Pseudomonadati</taxon>
        <taxon>Verrucomicrobiota</taxon>
        <taxon>Verrucomicrobiia</taxon>
        <taxon>Verrucomicrobiales</taxon>
        <taxon>Rubritaleaceae</taxon>
        <taxon>Rubritalea</taxon>
    </lineage>
</organism>
<evidence type="ECO:0000313" key="10">
    <source>
        <dbReference type="Proteomes" id="UP001597389"/>
    </source>
</evidence>
<dbReference type="RefSeq" id="WP_377089311.1">
    <property type="nucleotide sequence ID" value="NZ_JBHSJL010000014.1"/>
</dbReference>
<evidence type="ECO:0000256" key="5">
    <source>
        <dbReference type="SAM" id="MobiDB-lite"/>
    </source>
</evidence>
<comment type="subcellular location">
    <subcellularLocation>
        <location evidence="1">Membrane</location>
        <topology evidence="1">Multi-pass membrane protein</topology>
    </subcellularLocation>
</comment>
<reference evidence="10" key="1">
    <citation type="journal article" date="2019" name="Int. J. Syst. Evol. Microbiol.">
        <title>The Global Catalogue of Microorganisms (GCM) 10K type strain sequencing project: providing services to taxonomists for standard genome sequencing and annotation.</title>
        <authorList>
            <consortium name="The Broad Institute Genomics Platform"/>
            <consortium name="The Broad Institute Genome Sequencing Center for Infectious Disease"/>
            <person name="Wu L."/>
            <person name="Ma J."/>
        </authorList>
    </citation>
    <scope>NUCLEOTIDE SEQUENCE [LARGE SCALE GENOMIC DNA]</scope>
    <source>
        <strain evidence="10">CCUG 57942</strain>
    </source>
</reference>
<dbReference type="EMBL" id="JBHUJB010000034">
    <property type="protein sequence ID" value="MFD2158856.1"/>
    <property type="molecule type" value="Genomic_DNA"/>
</dbReference>
<dbReference type="GO" id="GO:0008233">
    <property type="term" value="F:peptidase activity"/>
    <property type="evidence" value="ECO:0007669"/>
    <property type="project" value="UniProtKB-KW"/>
</dbReference>
<feature type="transmembrane region" description="Helical" evidence="6">
    <location>
        <begin position="71"/>
        <end position="90"/>
    </location>
</feature>
<dbReference type="SUPFAM" id="SSF144091">
    <property type="entry name" value="Rhomboid-like"/>
    <property type="match status" value="1"/>
</dbReference>
<keyword evidence="4 6" id="KW-0472">Membrane</keyword>
<feature type="domain" description="Peptidase S54 rhomboid" evidence="7">
    <location>
        <begin position="61"/>
        <end position="203"/>
    </location>
</feature>
<dbReference type="InterPro" id="IPR022764">
    <property type="entry name" value="Peptidase_S54_rhomboid_dom"/>
</dbReference>
<keyword evidence="9" id="KW-0645">Protease</keyword>
<proteinExistence type="predicted"/>
<keyword evidence="3 6" id="KW-1133">Transmembrane helix</keyword>
<dbReference type="EC" id="3.4.21.105" evidence="9"/>
<dbReference type="InterPro" id="IPR035952">
    <property type="entry name" value="Rhomboid-like_sf"/>
</dbReference>
<evidence type="ECO:0000259" key="7">
    <source>
        <dbReference type="Pfam" id="PF01694"/>
    </source>
</evidence>
<evidence type="ECO:0000256" key="3">
    <source>
        <dbReference type="ARBA" id="ARBA00022989"/>
    </source>
</evidence>
<evidence type="ECO:0000256" key="6">
    <source>
        <dbReference type="SAM" id="Phobius"/>
    </source>
</evidence>
<feature type="transmembrane region" description="Helical" evidence="6">
    <location>
        <begin position="12"/>
        <end position="35"/>
    </location>
</feature>
<evidence type="ECO:0000256" key="2">
    <source>
        <dbReference type="ARBA" id="ARBA00022692"/>
    </source>
</evidence>